<dbReference type="InterPro" id="IPR017927">
    <property type="entry name" value="FAD-bd_FR_type"/>
</dbReference>
<dbReference type="InterPro" id="IPR019319">
    <property type="entry name" value="Plg-R(KT)"/>
</dbReference>
<dbReference type="PANTHER" id="PTHR19370:SF185">
    <property type="entry name" value="NADH-CYTOCHROME B5 REDUCTASE"/>
    <property type="match status" value="1"/>
</dbReference>
<feature type="binding site" evidence="6">
    <location>
        <position position="369"/>
    </location>
    <ligand>
        <name>FAD</name>
        <dbReference type="ChEBI" id="CHEBI:57692"/>
    </ligand>
</feature>
<evidence type="ECO:0000259" key="8">
    <source>
        <dbReference type="PROSITE" id="PS51384"/>
    </source>
</evidence>
<keyword evidence="7" id="KW-0812">Transmembrane</keyword>
<dbReference type="Pfam" id="PF00175">
    <property type="entry name" value="NAD_binding_1"/>
    <property type="match status" value="1"/>
</dbReference>
<keyword evidence="9" id="KW-1185">Reference proteome</keyword>
<name>A0AAF5DFX2_STRER</name>
<dbReference type="Pfam" id="PF00970">
    <property type="entry name" value="FAD_binding_6"/>
    <property type="match status" value="1"/>
</dbReference>
<dbReference type="PROSITE" id="PS51384">
    <property type="entry name" value="FAD_FR"/>
    <property type="match status" value="1"/>
</dbReference>
<dbReference type="PRINTS" id="PR00371">
    <property type="entry name" value="FPNCR"/>
</dbReference>
<keyword evidence="4" id="KW-0560">Oxidoreductase</keyword>
<feature type="binding site" evidence="6">
    <location>
        <position position="354"/>
    </location>
    <ligand>
        <name>FAD</name>
        <dbReference type="ChEBI" id="CHEBI:57692"/>
    </ligand>
</feature>
<evidence type="ECO:0000256" key="1">
    <source>
        <dbReference type="ARBA" id="ARBA00001974"/>
    </source>
</evidence>
<comment type="cofactor">
    <cofactor evidence="1 6">
        <name>FAD</name>
        <dbReference type="ChEBI" id="CHEBI:57692"/>
    </cofactor>
</comment>
<dbReference type="Gene3D" id="2.40.30.10">
    <property type="entry name" value="Translation factors"/>
    <property type="match status" value="1"/>
</dbReference>
<accession>A0AAF5DFX2</accession>
<dbReference type="SUPFAM" id="SSF52343">
    <property type="entry name" value="Ferredoxin reductase-like, C-terminal NADP-linked domain"/>
    <property type="match status" value="1"/>
</dbReference>
<evidence type="ECO:0000313" key="10">
    <source>
        <dbReference type="WBParaSite" id="TCONS_00012009.p1"/>
    </source>
</evidence>
<dbReference type="GO" id="GO:0016491">
    <property type="term" value="F:oxidoreductase activity"/>
    <property type="evidence" value="ECO:0007669"/>
    <property type="project" value="UniProtKB-KW"/>
</dbReference>
<keyword evidence="7" id="KW-1133">Transmembrane helix</keyword>
<sequence>IHSTYPKLKIKPNENNVNEEMVKQIVNELEARKIEREIALKEAFLEREKAYNLAERRESFSWIFSSGLGVLFISIFSSIKSKNLSHLLPVIPTIGYIAYEGHYAYGNKGELILKSALKLLEDGKINGMSLDPFFLPIDFFDHQFESEIALQELSLEREKALKLSRDRDMFHFGAMCSITTVLFLTFLAVKTKNKAFAAPCPFLVFGAGYYYEKLFNHGIKLKSGAKDILNNEPHFVKPLIMSRTVKVVTTVVVTSSIIGYLLWKYFSKKQKVLFDSKNPTNKHVLLVEKNQEIAHNVMRMRILLPDKNIISGLEPGQHISIQGILENIKPNLRVRFYTPVTNLKTPGYIDIIYKIYPEDSENLKLGAFSRYLASKDTGDQLVVSGPFGFITYLSNGFFNIKTQKKIVKFSELAMIAGGSGITPMYQLIKCILFDNNDKTKITLLYSNKKSQDIIHREKLEEFEKEYPDKFHLVNTLTRVSSTEEWNGERGRINESMIKKYISPPEKNVFVLICGPKEMCSSVKEISSNLGYKNIYCF</sequence>
<feature type="domain" description="FAD-binding FR-type" evidence="8">
    <location>
        <begin position="280"/>
        <end position="393"/>
    </location>
</feature>
<evidence type="ECO:0000256" key="5">
    <source>
        <dbReference type="ARBA" id="ARBA00023027"/>
    </source>
</evidence>
<evidence type="ECO:0000256" key="4">
    <source>
        <dbReference type="ARBA" id="ARBA00023002"/>
    </source>
</evidence>
<dbReference type="InterPro" id="IPR001834">
    <property type="entry name" value="CBR-like"/>
</dbReference>
<dbReference type="Pfam" id="PF10166">
    <property type="entry name" value="DUF2368"/>
    <property type="match status" value="2"/>
</dbReference>
<evidence type="ECO:0000256" key="7">
    <source>
        <dbReference type="SAM" id="Phobius"/>
    </source>
</evidence>
<dbReference type="GO" id="GO:0005739">
    <property type="term" value="C:mitochondrion"/>
    <property type="evidence" value="ECO:0007669"/>
    <property type="project" value="TreeGrafter"/>
</dbReference>
<organism evidence="9 10">
    <name type="scientific">Strongyloides stercoralis</name>
    <name type="common">Threadworm</name>
    <dbReference type="NCBI Taxonomy" id="6248"/>
    <lineage>
        <taxon>Eukaryota</taxon>
        <taxon>Metazoa</taxon>
        <taxon>Ecdysozoa</taxon>
        <taxon>Nematoda</taxon>
        <taxon>Chromadorea</taxon>
        <taxon>Rhabditida</taxon>
        <taxon>Tylenchina</taxon>
        <taxon>Panagrolaimomorpha</taxon>
        <taxon>Strongyloidoidea</taxon>
        <taxon>Strongyloididae</taxon>
        <taxon>Strongyloides</taxon>
    </lineage>
</organism>
<dbReference type="InterPro" id="IPR008333">
    <property type="entry name" value="Cbr1-like_FAD-bd_dom"/>
</dbReference>
<dbReference type="InterPro" id="IPR001709">
    <property type="entry name" value="Flavoprot_Pyr_Nucl_cyt_Rdtase"/>
</dbReference>
<feature type="transmembrane region" description="Helical" evidence="7">
    <location>
        <begin position="247"/>
        <end position="266"/>
    </location>
</feature>
<dbReference type="WBParaSite" id="TCONS_00012009.p1">
    <property type="protein sequence ID" value="TCONS_00012009.p1"/>
    <property type="gene ID" value="XLOC_007230"/>
</dbReference>
<dbReference type="CDD" id="cd06183">
    <property type="entry name" value="cyt_b5_reduct_like"/>
    <property type="match status" value="1"/>
</dbReference>
<dbReference type="Gene3D" id="3.40.50.80">
    <property type="entry name" value="Nucleotide-binding domain of ferredoxin-NADP reductase (FNR) module"/>
    <property type="match status" value="1"/>
</dbReference>
<dbReference type="PRINTS" id="PR00406">
    <property type="entry name" value="CYTB5RDTASE"/>
</dbReference>
<evidence type="ECO:0000256" key="6">
    <source>
        <dbReference type="PIRSR" id="PIRSR601834-1"/>
    </source>
</evidence>
<dbReference type="InterPro" id="IPR001433">
    <property type="entry name" value="OxRdtase_FAD/NAD-bd"/>
</dbReference>
<dbReference type="InterPro" id="IPR039261">
    <property type="entry name" value="FNR_nucleotide-bd"/>
</dbReference>
<dbReference type="Proteomes" id="UP000035681">
    <property type="component" value="Unplaced"/>
</dbReference>
<evidence type="ECO:0000256" key="3">
    <source>
        <dbReference type="ARBA" id="ARBA00022827"/>
    </source>
</evidence>
<reference evidence="10" key="1">
    <citation type="submission" date="2024-02" db="UniProtKB">
        <authorList>
            <consortium name="WormBaseParasite"/>
        </authorList>
    </citation>
    <scope>IDENTIFICATION</scope>
</reference>
<feature type="binding site" evidence="6">
    <location>
        <position position="335"/>
    </location>
    <ligand>
        <name>FAD</name>
        <dbReference type="ChEBI" id="CHEBI:57692"/>
    </ligand>
</feature>
<protein>
    <submittedName>
        <fullName evidence="10">Calcium uniporter protein</fullName>
    </submittedName>
</protein>
<keyword evidence="3 6" id="KW-0274">FAD</keyword>
<feature type="binding site" evidence="6">
    <location>
        <position position="352"/>
    </location>
    <ligand>
        <name>FAD</name>
        <dbReference type="ChEBI" id="CHEBI:57692"/>
    </ligand>
</feature>
<proteinExistence type="predicted"/>
<keyword evidence="7" id="KW-0472">Membrane</keyword>
<keyword evidence="2 6" id="KW-0285">Flavoprotein</keyword>
<evidence type="ECO:0000313" key="9">
    <source>
        <dbReference type="Proteomes" id="UP000035681"/>
    </source>
</evidence>
<feature type="transmembrane region" description="Helical" evidence="7">
    <location>
        <begin position="169"/>
        <end position="189"/>
    </location>
</feature>
<keyword evidence="5" id="KW-0520">NAD</keyword>
<dbReference type="SUPFAM" id="SSF63380">
    <property type="entry name" value="Riboflavin synthase domain-like"/>
    <property type="match status" value="1"/>
</dbReference>
<feature type="transmembrane region" description="Helical" evidence="7">
    <location>
        <begin position="60"/>
        <end position="79"/>
    </location>
</feature>
<dbReference type="InterPro" id="IPR017938">
    <property type="entry name" value="Riboflavin_synthase-like_b-brl"/>
</dbReference>
<feature type="binding site" evidence="6">
    <location>
        <position position="422"/>
    </location>
    <ligand>
        <name>FAD</name>
        <dbReference type="ChEBI" id="CHEBI:57692"/>
    </ligand>
</feature>
<dbReference type="GO" id="GO:0071949">
    <property type="term" value="F:FAD binding"/>
    <property type="evidence" value="ECO:0007669"/>
    <property type="project" value="TreeGrafter"/>
</dbReference>
<dbReference type="AlphaFoldDB" id="A0AAF5DFX2"/>
<feature type="binding site" evidence="6">
    <location>
        <position position="337"/>
    </location>
    <ligand>
        <name>FAD</name>
        <dbReference type="ChEBI" id="CHEBI:57692"/>
    </ligand>
</feature>
<dbReference type="PANTHER" id="PTHR19370">
    <property type="entry name" value="NADH-CYTOCHROME B5 REDUCTASE"/>
    <property type="match status" value="1"/>
</dbReference>
<dbReference type="GO" id="GO:0005886">
    <property type="term" value="C:plasma membrane"/>
    <property type="evidence" value="ECO:0007669"/>
    <property type="project" value="InterPro"/>
</dbReference>
<evidence type="ECO:0000256" key="2">
    <source>
        <dbReference type="ARBA" id="ARBA00022630"/>
    </source>
</evidence>